<reference evidence="7 8" key="1">
    <citation type="submission" date="2023-03" db="EMBL/GenBank/DDBJ databases">
        <title>Isolation and description of six Streptomyces strains from soil environments, able to metabolize different microbial glucans.</title>
        <authorList>
            <person name="Widen T."/>
            <person name="Larsbrink J."/>
        </authorList>
    </citation>
    <scope>NUCLEOTIDE SEQUENCE [LARGE SCALE GENOMIC DNA]</scope>
    <source>
        <strain evidence="7 8">Mut2</strain>
    </source>
</reference>
<evidence type="ECO:0000259" key="6">
    <source>
        <dbReference type="Pfam" id="PF00294"/>
    </source>
</evidence>
<dbReference type="GO" id="GO:0016301">
    <property type="term" value="F:kinase activity"/>
    <property type="evidence" value="ECO:0007669"/>
    <property type="project" value="UniProtKB-KW"/>
</dbReference>
<evidence type="ECO:0000256" key="1">
    <source>
        <dbReference type="ARBA" id="ARBA00010688"/>
    </source>
</evidence>
<evidence type="ECO:0000313" key="8">
    <source>
        <dbReference type="Proteomes" id="UP001229952"/>
    </source>
</evidence>
<proteinExistence type="inferred from homology"/>
<evidence type="ECO:0000256" key="5">
    <source>
        <dbReference type="ARBA" id="ARBA00022840"/>
    </source>
</evidence>
<keyword evidence="5" id="KW-0067">ATP-binding</keyword>
<sequence>MSAEVVVCGEAMLLLLAEPGVPLEHALAFRRSVAGAESNVAAGLARLGHTVRWLGRVGDDPAGRAVLAQLRAQGVDSSYAITDPEAPTGVLMRDSHPARAIDVQYLRTGSAASRLSPDELELRMFKGARLVHITGITPMLSDSAHRATLRLVELARAAGATVSFDPNIRHKLGSPDRWREVVGPLLAHADVVLAGEDELELLGVPHPASLLETGLGTLVVKHRDKSATCLTRTAEACHQPAFPVPVADPVGAGDAFAAGFLSGLLHASDTGQCLRQAAAVAALVVQCPTDTDGMPDRVGLDRALAAFTGTNAETVIR</sequence>
<organism evidence="7 8">
    <name type="scientific">Streptomyces laculatispora</name>
    <dbReference type="NCBI Taxonomy" id="887464"/>
    <lineage>
        <taxon>Bacteria</taxon>
        <taxon>Bacillati</taxon>
        <taxon>Actinomycetota</taxon>
        <taxon>Actinomycetes</taxon>
        <taxon>Kitasatosporales</taxon>
        <taxon>Streptomycetaceae</taxon>
        <taxon>Streptomyces</taxon>
    </lineage>
</organism>
<name>A0ABY9HXJ0_9ACTN</name>
<dbReference type="InterPro" id="IPR050306">
    <property type="entry name" value="PfkB_Carbo_kinase"/>
</dbReference>
<dbReference type="PANTHER" id="PTHR43085:SF1">
    <property type="entry name" value="PSEUDOURIDINE KINASE-RELATED"/>
    <property type="match status" value="1"/>
</dbReference>
<keyword evidence="8" id="KW-1185">Reference proteome</keyword>
<evidence type="ECO:0000256" key="3">
    <source>
        <dbReference type="ARBA" id="ARBA00022741"/>
    </source>
</evidence>
<keyword evidence="4 7" id="KW-0418">Kinase</keyword>
<dbReference type="PROSITE" id="PS00584">
    <property type="entry name" value="PFKB_KINASES_2"/>
    <property type="match status" value="1"/>
</dbReference>
<dbReference type="PANTHER" id="PTHR43085">
    <property type="entry name" value="HEXOKINASE FAMILY MEMBER"/>
    <property type="match status" value="1"/>
</dbReference>
<keyword evidence="3" id="KW-0547">Nucleotide-binding</keyword>
<protein>
    <submittedName>
        <fullName evidence="7">Sugar kinase</fullName>
    </submittedName>
</protein>
<accession>A0ABY9HXJ0</accession>
<evidence type="ECO:0000256" key="2">
    <source>
        <dbReference type="ARBA" id="ARBA00022679"/>
    </source>
</evidence>
<keyword evidence="2" id="KW-0808">Transferase</keyword>
<dbReference type="InterPro" id="IPR029056">
    <property type="entry name" value="Ribokinase-like"/>
</dbReference>
<feature type="domain" description="Carbohydrate kinase PfkB" evidence="6">
    <location>
        <begin position="4"/>
        <end position="296"/>
    </location>
</feature>
<dbReference type="Gene3D" id="3.40.1190.20">
    <property type="match status" value="1"/>
</dbReference>
<dbReference type="InterPro" id="IPR002173">
    <property type="entry name" value="Carboh/pur_kinase_PfkB_CS"/>
</dbReference>
<dbReference type="InterPro" id="IPR011611">
    <property type="entry name" value="PfkB_dom"/>
</dbReference>
<dbReference type="SUPFAM" id="SSF53613">
    <property type="entry name" value="Ribokinase-like"/>
    <property type="match status" value="1"/>
</dbReference>
<evidence type="ECO:0000256" key="4">
    <source>
        <dbReference type="ARBA" id="ARBA00022777"/>
    </source>
</evidence>
<dbReference type="EMBL" id="CP120992">
    <property type="protein sequence ID" value="WLQ39026.1"/>
    <property type="molecule type" value="Genomic_DNA"/>
</dbReference>
<evidence type="ECO:0000313" key="7">
    <source>
        <dbReference type="EMBL" id="WLQ39026.1"/>
    </source>
</evidence>
<dbReference type="CDD" id="cd01166">
    <property type="entry name" value="KdgK"/>
    <property type="match status" value="1"/>
</dbReference>
<dbReference type="Pfam" id="PF00294">
    <property type="entry name" value="PfkB"/>
    <property type="match status" value="1"/>
</dbReference>
<dbReference type="RefSeq" id="WP_306085687.1">
    <property type="nucleotide sequence ID" value="NZ_CP120992.1"/>
</dbReference>
<dbReference type="Proteomes" id="UP001229952">
    <property type="component" value="Chromosome"/>
</dbReference>
<comment type="similarity">
    <text evidence="1">Belongs to the carbohydrate kinase PfkB family.</text>
</comment>
<gene>
    <name evidence="7" type="ORF">P8A22_02695</name>
</gene>